<dbReference type="PANTHER" id="PTHR31956">
    <property type="entry name" value="NON-SPECIFIC PHOSPHOLIPASE C4-RELATED"/>
    <property type="match status" value="1"/>
</dbReference>
<dbReference type="PANTHER" id="PTHR31956:SF1">
    <property type="entry name" value="NON-SPECIFIC PHOSPHOLIPASE C1"/>
    <property type="match status" value="1"/>
</dbReference>
<organism evidence="2 3">
    <name type="scientific">Hypericibacter terrae</name>
    <dbReference type="NCBI Taxonomy" id="2602015"/>
    <lineage>
        <taxon>Bacteria</taxon>
        <taxon>Pseudomonadati</taxon>
        <taxon>Pseudomonadota</taxon>
        <taxon>Alphaproteobacteria</taxon>
        <taxon>Rhodospirillales</taxon>
        <taxon>Dongiaceae</taxon>
        <taxon>Hypericibacter</taxon>
    </lineage>
</organism>
<dbReference type="Gene3D" id="3.40.720.10">
    <property type="entry name" value="Alkaline Phosphatase, subunit A"/>
    <property type="match status" value="2"/>
</dbReference>
<dbReference type="CDD" id="cd16013">
    <property type="entry name" value="AcpA"/>
    <property type="match status" value="1"/>
</dbReference>
<dbReference type="GO" id="GO:0042578">
    <property type="term" value="F:phosphoric ester hydrolase activity"/>
    <property type="evidence" value="ECO:0007669"/>
    <property type="project" value="UniProtKB-ARBA"/>
</dbReference>
<dbReference type="RefSeq" id="WP_151178880.1">
    <property type="nucleotide sequence ID" value="NZ_CP042906.1"/>
</dbReference>
<sequence length="510" mass="54479">MTIGGWRIGTGLTFGAGILVMTMAGLGAGPSSAAAPATATPIKHVIVLYQENVSFDHYFATYPKALNLPGEPAFRAKPETPSVNGLTEALLTNNPNAANPARLSPQQAVTCDMDHEYTAEQLAFDGGLMDKFVEHTSSDGKNCDPSGVMGYFDGNTVTAIWNYAQRFALNDNSFGTNFGPSSPGAINLVAGTTHGALLADLKIEDEVLTVQGTMIGDPDPQLDDCSNPKAGLVGMTGRNIGDLLNGKHVSWGWFQGGFRPTGSRDGKAVCGAKSTNIANAAVTDYSPHHEPFQYYESTSNPHHLAPTSIATIGEQDQANHQYDLADFYDALSHGHLPAVSFVKAKKYQDGHAGYSNPLDEQAHLVAIVNAIEKSPYWKDTAIIIAYDDSDGWYDHVMPPIVRGSAIADVDALNGPGRCGNAKPNDDPARCGFGPRLPLLVISPYARVNAVDHTLTDQTSILRFIEDNWSLGRIGEQSADAFAGPLDGMFDFRKPHAQALILDPKTGRAVP</sequence>
<proteinExistence type="predicted"/>
<evidence type="ECO:0000313" key="2">
    <source>
        <dbReference type="EMBL" id="QEX18754.1"/>
    </source>
</evidence>
<gene>
    <name evidence="2" type="primary">plcC</name>
    <name evidence="2" type="ORF">FRZ44_40640</name>
</gene>
<dbReference type="Pfam" id="PF04185">
    <property type="entry name" value="Phosphoesterase"/>
    <property type="match status" value="1"/>
</dbReference>
<reference evidence="2 3" key="1">
    <citation type="submission" date="2019-08" db="EMBL/GenBank/DDBJ databases">
        <title>Hyperibacter terrae gen. nov., sp. nov. and Hyperibacter viscosus sp. nov., two new members in the family Rhodospirillaceae isolated from the rhizosphere of Hypericum perforatum.</title>
        <authorList>
            <person name="Noviana Z."/>
        </authorList>
    </citation>
    <scope>NUCLEOTIDE SEQUENCE [LARGE SCALE GENOMIC DNA]</scope>
    <source>
        <strain evidence="2 3">R5913</strain>
    </source>
</reference>
<dbReference type="EMBL" id="CP042906">
    <property type="protein sequence ID" value="QEX18754.1"/>
    <property type="molecule type" value="Genomic_DNA"/>
</dbReference>
<evidence type="ECO:0000256" key="1">
    <source>
        <dbReference type="ARBA" id="ARBA00022801"/>
    </source>
</evidence>
<keyword evidence="3" id="KW-1185">Reference proteome</keyword>
<evidence type="ECO:0000313" key="3">
    <source>
        <dbReference type="Proteomes" id="UP000326202"/>
    </source>
</evidence>
<keyword evidence="1" id="KW-0378">Hydrolase</keyword>
<name>A0A5J6MMR0_9PROT</name>
<dbReference type="OrthoDB" id="9770871at2"/>
<protein>
    <submittedName>
        <fullName evidence="2">Phospholipase C</fullName>
    </submittedName>
</protein>
<dbReference type="Proteomes" id="UP000326202">
    <property type="component" value="Chromosome"/>
</dbReference>
<dbReference type="InterPro" id="IPR007312">
    <property type="entry name" value="Phosphoesterase"/>
</dbReference>
<dbReference type="AlphaFoldDB" id="A0A5J6MMR0"/>
<accession>A0A5J6MMR0</accession>
<dbReference type="KEGG" id="htq:FRZ44_40640"/>
<dbReference type="InterPro" id="IPR017850">
    <property type="entry name" value="Alkaline_phosphatase_core_sf"/>
</dbReference>